<name>A0ABR5AD46_9BACL</name>
<organism evidence="3 4">
    <name type="scientific">Gordoniibacillus kamchatkensis</name>
    <dbReference type="NCBI Taxonomy" id="1590651"/>
    <lineage>
        <taxon>Bacteria</taxon>
        <taxon>Bacillati</taxon>
        <taxon>Bacillota</taxon>
        <taxon>Bacilli</taxon>
        <taxon>Bacillales</taxon>
        <taxon>Paenibacillaceae</taxon>
        <taxon>Gordoniibacillus</taxon>
    </lineage>
</organism>
<feature type="transmembrane region" description="Helical" evidence="2">
    <location>
        <begin position="147"/>
        <end position="168"/>
    </location>
</feature>
<proteinExistence type="predicted"/>
<dbReference type="PANTHER" id="PTHR23526">
    <property type="entry name" value="INTEGRAL MEMBRANE TRANSPORT PROTEIN-RELATED"/>
    <property type="match status" value="1"/>
</dbReference>
<feature type="transmembrane region" description="Helical" evidence="2">
    <location>
        <begin position="12"/>
        <end position="36"/>
    </location>
</feature>
<feature type="transmembrane region" description="Helical" evidence="2">
    <location>
        <begin position="105"/>
        <end position="127"/>
    </location>
</feature>
<dbReference type="Proteomes" id="UP000031967">
    <property type="component" value="Unassembled WGS sequence"/>
</dbReference>
<feature type="transmembrane region" description="Helical" evidence="2">
    <location>
        <begin position="76"/>
        <end position="99"/>
    </location>
</feature>
<dbReference type="SUPFAM" id="SSF103473">
    <property type="entry name" value="MFS general substrate transporter"/>
    <property type="match status" value="1"/>
</dbReference>
<sequence length="295" mass="33139">MNDHRRNYALLFMDTVLFVNAMTFLSVNAVITYFLATLGADTFEIGLVNALVSIGSFVSQPFFAKKVMNLSHKAKTFVKILFIQRIIFLAFVLTIPLIAESHPKLMVVLFLVCWAVFNLFVGSYGPFFMSLFAKFVAERARGRLRGFSNGAGSFLALGSSALCGVILSEVPYPYNYTLIFAIGVVLLLLDVLTFVLMKEIEPDAVTKVDFNYFQYFKAIPAMFREFKAYGRTVIGFSFTVAAQADWRITRFMRCGCLRPAARTSHCSRPLRDWPTLRAAFSSAFWRTASGIGPFL</sequence>
<dbReference type="Pfam" id="PF07690">
    <property type="entry name" value="MFS_1"/>
    <property type="match status" value="1"/>
</dbReference>
<dbReference type="Gene3D" id="1.20.1250.20">
    <property type="entry name" value="MFS general substrate transporter like domains"/>
    <property type="match status" value="1"/>
</dbReference>
<comment type="caution">
    <text evidence="3">The sequence shown here is derived from an EMBL/GenBank/DDBJ whole genome shotgun (WGS) entry which is preliminary data.</text>
</comment>
<accession>A0ABR5AD46</accession>
<evidence type="ECO:0000256" key="2">
    <source>
        <dbReference type="SAM" id="Phobius"/>
    </source>
</evidence>
<keyword evidence="2" id="KW-1133">Transmembrane helix</keyword>
<keyword evidence="2" id="KW-0812">Transmembrane</keyword>
<dbReference type="InterPro" id="IPR011701">
    <property type="entry name" value="MFS"/>
</dbReference>
<evidence type="ECO:0000313" key="4">
    <source>
        <dbReference type="Proteomes" id="UP000031967"/>
    </source>
</evidence>
<evidence type="ECO:0008006" key="5">
    <source>
        <dbReference type="Google" id="ProtNLM"/>
    </source>
</evidence>
<feature type="transmembrane region" description="Helical" evidence="2">
    <location>
        <begin position="174"/>
        <end position="197"/>
    </location>
</feature>
<dbReference type="RefSeq" id="WP_041050148.1">
    <property type="nucleotide sequence ID" value="NZ_JXAK01000047.1"/>
</dbReference>
<gene>
    <name evidence="3" type="ORF">SD70_23290</name>
</gene>
<evidence type="ECO:0000256" key="1">
    <source>
        <dbReference type="ARBA" id="ARBA00004651"/>
    </source>
</evidence>
<keyword evidence="2" id="KW-0472">Membrane</keyword>
<evidence type="ECO:0000313" key="3">
    <source>
        <dbReference type="EMBL" id="KIL38969.1"/>
    </source>
</evidence>
<dbReference type="PANTHER" id="PTHR23526:SF1">
    <property type="entry name" value="MAJOR FACILITATOR SUPERFAMILY MFS_1"/>
    <property type="match status" value="1"/>
</dbReference>
<feature type="transmembrane region" description="Helical" evidence="2">
    <location>
        <begin position="42"/>
        <end position="64"/>
    </location>
</feature>
<dbReference type="InterPro" id="IPR036259">
    <property type="entry name" value="MFS_trans_sf"/>
</dbReference>
<reference evidence="3 4" key="1">
    <citation type="submission" date="2014-12" db="EMBL/GenBank/DDBJ databases">
        <title>Draft genome sequence of Paenibacillus kamchatkensis strain B-2647.</title>
        <authorList>
            <person name="Karlyshev A.V."/>
            <person name="Kudryashova E.B."/>
        </authorList>
    </citation>
    <scope>NUCLEOTIDE SEQUENCE [LARGE SCALE GENOMIC DNA]</scope>
    <source>
        <strain evidence="3 4">VKM B-2647</strain>
    </source>
</reference>
<dbReference type="EMBL" id="JXAK01000047">
    <property type="protein sequence ID" value="KIL38969.1"/>
    <property type="molecule type" value="Genomic_DNA"/>
</dbReference>
<protein>
    <recommendedName>
        <fullName evidence="5">MFS transporter</fullName>
    </recommendedName>
</protein>
<comment type="subcellular location">
    <subcellularLocation>
        <location evidence="1">Cell membrane</location>
        <topology evidence="1">Multi-pass membrane protein</topology>
    </subcellularLocation>
</comment>
<keyword evidence="4" id="KW-1185">Reference proteome</keyword>
<dbReference type="InterPro" id="IPR052528">
    <property type="entry name" value="Sugar_transport-like"/>
</dbReference>